<dbReference type="Gene3D" id="3.60.15.10">
    <property type="entry name" value="Ribonuclease Z/Hydroxyacylglutathione hydrolase-like"/>
    <property type="match status" value="1"/>
</dbReference>
<evidence type="ECO:0000313" key="3">
    <source>
        <dbReference type="Proteomes" id="UP001267426"/>
    </source>
</evidence>
<dbReference type="RefSeq" id="WP_311663506.1">
    <property type="nucleotide sequence ID" value="NZ_JAVRHT010000020.1"/>
</dbReference>
<dbReference type="EMBL" id="JAVRHT010000020">
    <property type="protein sequence ID" value="MDT0631996.1"/>
    <property type="molecule type" value="Genomic_DNA"/>
</dbReference>
<proteinExistence type="predicted"/>
<dbReference type="CDD" id="cd07726">
    <property type="entry name" value="ST1585-like_MBL-fold"/>
    <property type="match status" value="1"/>
</dbReference>
<dbReference type="InterPro" id="IPR050855">
    <property type="entry name" value="NDM-1-like"/>
</dbReference>
<feature type="domain" description="Metallo-beta-lactamase" evidence="1">
    <location>
        <begin position="17"/>
        <end position="215"/>
    </location>
</feature>
<dbReference type="InterPro" id="IPR037482">
    <property type="entry name" value="ST1585_MBL-fold"/>
</dbReference>
<protein>
    <submittedName>
        <fullName evidence="2">MBL fold metallo-hydrolase</fullName>
    </submittedName>
</protein>
<keyword evidence="3" id="KW-1185">Reference proteome</keyword>
<dbReference type="SMART" id="SM00849">
    <property type="entry name" value="Lactamase_B"/>
    <property type="match status" value="1"/>
</dbReference>
<dbReference type="PANTHER" id="PTHR42951">
    <property type="entry name" value="METALLO-BETA-LACTAMASE DOMAIN-CONTAINING"/>
    <property type="match status" value="1"/>
</dbReference>
<gene>
    <name evidence="2" type="ORF">RM540_09580</name>
</gene>
<dbReference type="Pfam" id="PF00753">
    <property type="entry name" value="Lactamase_B"/>
    <property type="match status" value="1"/>
</dbReference>
<comment type="caution">
    <text evidence="2">The sequence shown here is derived from an EMBL/GenBank/DDBJ whole genome shotgun (WGS) entry which is preliminary data.</text>
</comment>
<accession>A0ABU3BRS9</accession>
<name>A0ABU3BRS9_9BACT</name>
<dbReference type="Proteomes" id="UP001267426">
    <property type="component" value="Unassembled WGS sequence"/>
</dbReference>
<dbReference type="InterPro" id="IPR001279">
    <property type="entry name" value="Metallo-B-lactamas"/>
</dbReference>
<sequence>MNDVRALDLPFLGAERVLACGVVPVEGGVALVDPGPSTVLPALEDGLGALGHGLGDVRALLLTHIHLDHAGATGTLVRRLGVPVWVHEVGARHLARPEKLIASATRLYGDRMDELWGAFEAVPEASLRPLAGGEAVEVGGRALDVAYTPGHAVHHVAYFDRATATAFVGDTVGMTAPPSERVLPVTPPPDVDLEAWPASLDRIAAWEPERLFRMHWGASETPAADLAAFRTALDAWAARVRADRADADADRGHQAAAFSSEILSGLDADLGAEAAAPYRALLYPDASWHGLARALR</sequence>
<dbReference type="PANTHER" id="PTHR42951:SF22">
    <property type="entry name" value="METALLO BETA-LACTAMASE SUPERFAMILY LIPOPROTEIN"/>
    <property type="match status" value="1"/>
</dbReference>
<reference evidence="2 3" key="1">
    <citation type="submission" date="2023-09" db="EMBL/GenBank/DDBJ databases">
        <authorList>
            <person name="Rey-Velasco X."/>
        </authorList>
    </citation>
    <scope>NUCLEOTIDE SEQUENCE [LARGE SCALE GENOMIC DNA]</scope>
    <source>
        <strain evidence="2 3">F394</strain>
    </source>
</reference>
<dbReference type="InterPro" id="IPR036866">
    <property type="entry name" value="RibonucZ/Hydroxyglut_hydro"/>
</dbReference>
<dbReference type="SUPFAM" id="SSF56281">
    <property type="entry name" value="Metallo-hydrolase/oxidoreductase"/>
    <property type="match status" value="1"/>
</dbReference>
<evidence type="ECO:0000313" key="2">
    <source>
        <dbReference type="EMBL" id="MDT0631996.1"/>
    </source>
</evidence>
<evidence type="ECO:0000259" key="1">
    <source>
        <dbReference type="SMART" id="SM00849"/>
    </source>
</evidence>
<organism evidence="2 3">
    <name type="scientific">Rubrivirga litoralis</name>
    <dbReference type="NCBI Taxonomy" id="3075598"/>
    <lineage>
        <taxon>Bacteria</taxon>
        <taxon>Pseudomonadati</taxon>
        <taxon>Rhodothermota</taxon>
        <taxon>Rhodothermia</taxon>
        <taxon>Rhodothermales</taxon>
        <taxon>Rubricoccaceae</taxon>
        <taxon>Rubrivirga</taxon>
    </lineage>
</organism>